<evidence type="ECO:0000256" key="1">
    <source>
        <dbReference type="ARBA" id="ARBA00004651"/>
    </source>
</evidence>
<dbReference type="InterPro" id="IPR003838">
    <property type="entry name" value="ABC3_permease_C"/>
</dbReference>
<dbReference type="GO" id="GO:0044874">
    <property type="term" value="P:lipoprotein localization to outer membrane"/>
    <property type="evidence" value="ECO:0007669"/>
    <property type="project" value="TreeGrafter"/>
</dbReference>
<dbReference type="NCBIfam" id="TIGR02212">
    <property type="entry name" value="lolCE"/>
    <property type="match status" value="1"/>
</dbReference>
<dbReference type="InterPro" id="IPR011925">
    <property type="entry name" value="LolCE_TM"/>
</dbReference>
<evidence type="ECO:0000313" key="11">
    <source>
        <dbReference type="EMBL" id="PWL18055.1"/>
    </source>
</evidence>
<dbReference type="EMBL" id="QGDB01000003">
    <property type="protein sequence ID" value="PWL18055.1"/>
    <property type="molecule type" value="Genomic_DNA"/>
</dbReference>
<name>A0A316JBL8_9HYPH</name>
<evidence type="ECO:0000256" key="4">
    <source>
        <dbReference type="ARBA" id="ARBA00022475"/>
    </source>
</evidence>
<evidence type="ECO:0000259" key="10">
    <source>
        <dbReference type="Pfam" id="PF12704"/>
    </source>
</evidence>
<evidence type="ECO:0000259" key="9">
    <source>
        <dbReference type="Pfam" id="PF02687"/>
    </source>
</evidence>
<comment type="caution">
    <text evidence="11">The sequence shown here is derived from an EMBL/GenBank/DDBJ whole genome shotgun (WGS) entry which is preliminary data.</text>
</comment>
<evidence type="ECO:0000256" key="6">
    <source>
        <dbReference type="ARBA" id="ARBA00022989"/>
    </source>
</evidence>
<keyword evidence="4" id="KW-1003">Cell membrane</keyword>
<dbReference type="InterPro" id="IPR016117">
    <property type="entry name" value="ArgJ-like_dom_sf"/>
</dbReference>
<dbReference type="Pfam" id="PF02687">
    <property type="entry name" value="FtsX"/>
    <property type="match status" value="1"/>
</dbReference>
<dbReference type="SUPFAM" id="SSF56266">
    <property type="entry name" value="DmpA/ArgJ-like"/>
    <property type="match status" value="1"/>
</dbReference>
<keyword evidence="5 8" id="KW-0812">Transmembrane</keyword>
<evidence type="ECO:0000256" key="5">
    <source>
        <dbReference type="ARBA" id="ARBA00022692"/>
    </source>
</evidence>
<keyword evidence="7 8" id="KW-0472">Membrane</keyword>
<feature type="transmembrane region" description="Helical" evidence="8">
    <location>
        <begin position="404"/>
        <end position="424"/>
    </location>
</feature>
<feature type="transmembrane region" description="Helical" evidence="8">
    <location>
        <begin position="375"/>
        <end position="392"/>
    </location>
</feature>
<feature type="transmembrane region" description="Helical" evidence="8">
    <location>
        <begin position="45"/>
        <end position="71"/>
    </location>
</feature>
<dbReference type="GO" id="GO:0098797">
    <property type="term" value="C:plasma membrane protein complex"/>
    <property type="evidence" value="ECO:0007669"/>
    <property type="project" value="TreeGrafter"/>
</dbReference>
<dbReference type="OrthoDB" id="9808461at2"/>
<protein>
    <submittedName>
        <fullName evidence="11">Lipoprotein-releasing ABC transporter permease subunit</fullName>
    </submittedName>
</protein>
<dbReference type="PANTHER" id="PTHR30489:SF0">
    <property type="entry name" value="LIPOPROTEIN-RELEASING SYSTEM TRANSMEMBRANE PROTEIN LOLE"/>
    <property type="match status" value="1"/>
</dbReference>
<dbReference type="PANTHER" id="PTHR30489">
    <property type="entry name" value="LIPOPROTEIN-RELEASING SYSTEM TRANSMEMBRANE PROTEIN LOLE"/>
    <property type="match status" value="1"/>
</dbReference>
<dbReference type="InterPro" id="IPR051447">
    <property type="entry name" value="Lipoprotein-release_system"/>
</dbReference>
<dbReference type="RefSeq" id="WP_109706289.1">
    <property type="nucleotide sequence ID" value="NZ_QGDB01000003.1"/>
</dbReference>
<evidence type="ECO:0000313" key="12">
    <source>
        <dbReference type="Proteomes" id="UP000245865"/>
    </source>
</evidence>
<dbReference type="Proteomes" id="UP000245865">
    <property type="component" value="Unassembled WGS sequence"/>
</dbReference>
<organism evidence="11 12">
    <name type="scientific">Falsochrobactrum shanghaiense</name>
    <dbReference type="NCBI Taxonomy" id="2201899"/>
    <lineage>
        <taxon>Bacteria</taxon>
        <taxon>Pseudomonadati</taxon>
        <taxon>Pseudomonadota</taxon>
        <taxon>Alphaproteobacteria</taxon>
        <taxon>Hyphomicrobiales</taxon>
        <taxon>Brucellaceae</taxon>
        <taxon>Falsochrobactrum</taxon>
    </lineage>
</organism>
<gene>
    <name evidence="11" type="ORF">DKP76_10010</name>
</gene>
<feature type="transmembrane region" description="Helical" evidence="8">
    <location>
        <begin position="339"/>
        <end position="363"/>
    </location>
</feature>
<evidence type="ECO:0000256" key="3">
    <source>
        <dbReference type="ARBA" id="ARBA00022448"/>
    </source>
</evidence>
<reference evidence="11 12" key="1">
    <citation type="submission" date="2018-05" db="EMBL/GenBank/DDBJ databases">
        <title>Comparative genomic sequence analysis between strain HN4 and CCM 8460T (Falsochrobactrum ovis) will provide more evidence to prove that HN4 is a new species of Falsochrobactrum.</title>
        <authorList>
            <person name="Lyu W."/>
            <person name="Sun L."/>
            <person name="Yao L."/>
        </authorList>
    </citation>
    <scope>NUCLEOTIDE SEQUENCE [LARGE SCALE GENOMIC DNA]</scope>
    <source>
        <strain evidence="11 12">HN4</strain>
    </source>
</reference>
<evidence type="ECO:0000256" key="7">
    <source>
        <dbReference type="ARBA" id="ARBA00023136"/>
    </source>
</evidence>
<dbReference type="GO" id="GO:0042953">
    <property type="term" value="P:lipoprotein transport"/>
    <property type="evidence" value="ECO:0007669"/>
    <property type="project" value="InterPro"/>
</dbReference>
<feature type="transmembrane region" description="Helical" evidence="8">
    <location>
        <begin position="295"/>
        <end position="319"/>
    </location>
</feature>
<comment type="subcellular location">
    <subcellularLocation>
        <location evidence="1">Cell membrane</location>
        <topology evidence="1">Multi-pass membrane protein</topology>
    </subcellularLocation>
</comment>
<proteinExistence type="inferred from homology"/>
<dbReference type="InterPro" id="IPR025857">
    <property type="entry name" value="MacB_PCD"/>
</dbReference>
<dbReference type="Pfam" id="PF12704">
    <property type="entry name" value="MacB_PCD"/>
    <property type="match status" value="1"/>
</dbReference>
<evidence type="ECO:0000256" key="8">
    <source>
        <dbReference type="SAM" id="Phobius"/>
    </source>
</evidence>
<feature type="domain" description="MacB-like periplasmic core" evidence="10">
    <location>
        <begin position="52"/>
        <end position="266"/>
    </location>
</feature>
<comment type="similarity">
    <text evidence="2">Belongs to the ABC-4 integral membrane protein family. LolC/E subfamily.</text>
</comment>
<accession>A0A316JBL8</accession>
<evidence type="ECO:0000256" key="2">
    <source>
        <dbReference type="ARBA" id="ARBA00005236"/>
    </source>
</evidence>
<dbReference type="AlphaFoldDB" id="A0A316JBL8"/>
<keyword evidence="6 8" id="KW-1133">Transmembrane helix</keyword>
<feature type="domain" description="ABC3 transporter permease C-terminal" evidence="9">
    <location>
        <begin position="298"/>
        <end position="431"/>
    </location>
</feature>
<keyword evidence="11" id="KW-0449">Lipoprotein</keyword>
<sequence>MSGATAAGPDGKGKAAEKLPSSGPFSAFERMIAWRYLRSRRRETFISVIAGISFTGIMLGVATLIIVMAVMNGFRAELLTRILGINGHLIMQSMDRPLEDYADLIKRIDGIQGVQFAIPVVEGQALVQGNIGAGTGALVRGLREEDLDKLTLVSGNIRQGTLQGFDESGGVAIGTRMAENLGLSIGDSLRVISPDGDVTPFGVNPRVKAYPIVAIFEIGMSEYDASIVMMPLSEAQLFFNQEGKVQSLEIFVNNPDKVDAMRAPVEEVAARQISMVDWRQRNQTFFSALQVERNVMFMILTLIVLVAALNIISGLIMLVKDKGHDIAILRTMGATRGAVMRIFLMTGAAIGMTGTFAGVILGVVVCLNVERLRQFFSWLSGTTLFNPELYFLSQLPARMDPGETISVILMALVLSFIATIFPAWRAAKLDPVEALRYE</sequence>
<keyword evidence="12" id="KW-1185">Reference proteome</keyword>
<keyword evidence="3" id="KW-0813">Transport</keyword>